<sequence length="112" mass="12642">MTGVEQQVAKISKSEVRMKSGKAVGPDDIPVEVWKCLGEVAVGFLTSLFNKILDSEKMPEDWRRSVLVPIFKNKGDVQSCGNYRGIKLMSQTMKLWERVVEGKLRPEVNICE</sequence>
<dbReference type="PANTHER" id="PTHR19446">
    <property type="entry name" value="REVERSE TRANSCRIPTASES"/>
    <property type="match status" value="1"/>
</dbReference>
<gene>
    <name evidence="2" type="ORF">EXN66_Car014790</name>
</gene>
<dbReference type="Proteomes" id="UP000503349">
    <property type="component" value="Chromosome 14"/>
</dbReference>
<accession>A0A6G1Q9U9</accession>
<evidence type="ECO:0000256" key="1">
    <source>
        <dbReference type="SAM" id="MobiDB-lite"/>
    </source>
</evidence>
<evidence type="ECO:0008006" key="4">
    <source>
        <dbReference type="Google" id="ProtNLM"/>
    </source>
</evidence>
<evidence type="ECO:0000313" key="3">
    <source>
        <dbReference type="Proteomes" id="UP000503349"/>
    </source>
</evidence>
<dbReference type="EMBL" id="CM015725">
    <property type="protein sequence ID" value="KAF3699103.1"/>
    <property type="molecule type" value="Genomic_DNA"/>
</dbReference>
<organism evidence="2 3">
    <name type="scientific">Channa argus</name>
    <name type="common">Northern snakehead</name>
    <name type="synonym">Ophicephalus argus</name>
    <dbReference type="NCBI Taxonomy" id="215402"/>
    <lineage>
        <taxon>Eukaryota</taxon>
        <taxon>Metazoa</taxon>
        <taxon>Chordata</taxon>
        <taxon>Craniata</taxon>
        <taxon>Vertebrata</taxon>
        <taxon>Euteleostomi</taxon>
        <taxon>Actinopterygii</taxon>
        <taxon>Neopterygii</taxon>
        <taxon>Teleostei</taxon>
        <taxon>Neoteleostei</taxon>
        <taxon>Acanthomorphata</taxon>
        <taxon>Anabantaria</taxon>
        <taxon>Anabantiformes</taxon>
        <taxon>Channoidei</taxon>
        <taxon>Channidae</taxon>
        <taxon>Channa</taxon>
    </lineage>
</organism>
<dbReference type="AlphaFoldDB" id="A0A6G1Q9U9"/>
<reference evidence="2 3" key="1">
    <citation type="submission" date="2019-02" db="EMBL/GenBank/DDBJ databases">
        <title>Opniocepnalus argus genome.</title>
        <authorList>
            <person name="Zhou C."/>
            <person name="Xiao S."/>
        </authorList>
    </citation>
    <scope>NUCLEOTIDE SEQUENCE [LARGE SCALE GENOMIC DNA]</scope>
    <source>
        <strain evidence="2">OARG1902GOOAL</strain>
        <tissue evidence="2">Muscle</tissue>
    </source>
</reference>
<keyword evidence="3" id="KW-1185">Reference proteome</keyword>
<evidence type="ECO:0000313" key="2">
    <source>
        <dbReference type="EMBL" id="KAF3699103.1"/>
    </source>
</evidence>
<reference evidence="3" key="2">
    <citation type="submission" date="2019-02" db="EMBL/GenBank/DDBJ databases">
        <title>Opniocepnalus argus Var Kimnra genome.</title>
        <authorList>
            <person name="Zhou C."/>
            <person name="Xiao S."/>
        </authorList>
    </citation>
    <scope>NUCLEOTIDE SEQUENCE [LARGE SCALE GENOMIC DNA]</scope>
</reference>
<name>A0A6G1Q9U9_CHAAH</name>
<feature type="region of interest" description="Disordered" evidence="1">
    <location>
        <begin position="1"/>
        <end position="22"/>
    </location>
</feature>
<proteinExistence type="predicted"/>
<protein>
    <recommendedName>
        <fullName evidence="4">Reverse transcriptase domain-containing protein</fullName>
    </recommendedName>
</protein>